<gene>
    <name evidence="3" type="ORF">U6N30_02550</name>
</gene>
<feature type="region of interest" description="Disordered" evidence="1">
    <location>
        <begin position="139"/>
        <end position="171"/>
    </location>
</feature>
<reference evidence="3 4" key="1">
    <citation type="submission" date="2023-12" db="EMBL/GenBank/DDBJ databases">
        <title>Blastococcus brunescens sp. nov., an actonobacterium isolated from sandstone collected in sahara desert.</title>
        <authorList>
            <person name="Gtari M."/>
            <person name="Ghodhbane F."/>
        </authorList>
    </citation>
    <scope>NUCLEOTIDE SEQUENCE [LARGE SCALE GENOMIC DNA]</scope>
    <source>
        <strain evidence="3 4">BMG 8361</strain>
    </source>
</reference>
<dbReference type="Proteomes" id="UP001324287">
    <property type="component" value="Chromosome"/>
</dbReference>
<keyword evidence="2" id="KW-0812">Transmembrane</keyword>
<feature type="transmembrane region" description="Helical" evidence="2">
    <location>
        <begin position="100"/>
        <end position="118"/>
    </location>
</feature>
<feature type="region of interest" description="Disordered" evidence="1">
    <location>
        <begin position="185"/>
        <end position="248"/>
    </location>
</feature>
<organism evidence="3 4">
    <name type="scientific">Blastococcus brunescens</name>
    <dbReference type="NCBI Taxonomy" id="1564165"/>
    <lineage>
        <taxon>Bacteria</taxon>
        <taxon>Bacillati</taxon>
        <taxon>Actinomycetota</taxon>
        <taxon>Actinomycetes</taxon>
        <taxon>Geodermatophilales</taxon>
        <taxon>Geodermatophilaceae</taxon>
        <taxon>Blastococcus</taxon>
    </lineage>
</organism>
<proteinExistence type="predicted"/>
<evidence type="ECO:0000313" key="4">
    <source>
        <dbReference type="Proteomes" id="UP001324287"/>
    </source>
</evidence>
<evidence type="ECO:0000256" key="1">
    <source>
        <dbReference type="SAM" id="MobiDB-lite"/>
    </source>
</evidence>
<feature type="compositionally biased region" description="Low complexity" evidence="1">
    <location>
        <begin position="139"/>
        <end position="152"/>
    </location>
</feature>
<evidence type="ECO:0000256" key="2">
    <source>
        <dbReference type="SAM" id="Phobius"/>
    </source>
</evidence>
<sequence>MLLAALVVLWFVVLVPMVVTRGDAQNGQLGLADSGRTLQRRRAVDPVVHADTERVSIDRDLLRTSGELQVDVHALRRRTLGGLVALTALALVGALVYSPWLWVAQGLLDAAVVGYVLVLRKVARRERLAARRAARAAARAAMRTPRLAPSRRSAARRRSTRRSHRTSGRSCRTPACLWRRCTRSPWAASSPPARRRRPAGSTAPWSAWTTTTSGSPTSTSTSRAASPTAERGPGLRCRPGGGAGEPGR</sequence>
<keyword evidence="4" id="KW-1185">Reference proteome</keyword>
<dbReference type="EMBL" id="CP141261">
    <property type="protein sequence ID" value="WRL64684.1"/>
    <property type="molecule type" value="Genomic_DNA"/>
</dbReference>
<dbReference type="RefSeq" id="WP_324276009.1">
    <property type="nucleotide sequence ID" value="NZ_CP141261.1"/>
</dbReference>
<feature type="compositionally biased region" description="Basic residues" evidence="1">
    <location>
        <begin position="153"/>
        <end position="167"/>
    </location>
</feature>
<keyword evidence="2" id="KW-1133">Transmembrane helix</keyword>
<evidence type="ECO:0000313" key="3">
    <source>
        <dbReference type="EMBL" id="WRL64684.1"/>
    </source>
</evidence>
<name>A0ABZ1B5M2_9ACTN</name>
<feature type="compositionally biased region" description="Low complexity" evidence="1">
    <location>
        <begin position="199"/>
        <end position="238"/>
    </location>
</feature>
<protein>
    <submittedName>
        <fullName evidence="3">Uncharacterized protein</fullName>
    </submittedName>
</protein>
<accession>A0ABZ1B5M2</accession>
<feature type="compositionally biased region" description="Gly residues" evidence="1">
    <location>
        <begin position="239"/>
        <end position="248"/>
    </location>
</feature>
<keyword evidence="2" id="KW-0472">Membrane</keyword>